<organism evidence="1 2">
    <name type="scientific">Rugamonas brunnea</name>
    <dbReference type="NCBI Taxonomy" id="2758569"/>
    <lineage>
        <taxon>Bacteria</taxon>
        <taxon>Pseudomonadati</taxon>
        <taxon>Pseudomonadota</taxon>
        <taxon>Betaproteobacteria</taxon>
        <taxon>Burkholderiales</taxon>
        <taxon>Oxalobacteraceae</taxon>
        <taxon>Telluria group</taxon>
        <taxon>Rugamonas</taxon>
    </lineage>
</organism>
<sequence>MKKISVTIFLVFFALDGYAQSYSSERKINSTKYPLETPMLREDRVIKKDDLSDEQTKYLWEGTTADRDGYIRVKSSISYIELLDAFISHPGFKKGESSEIPQDRKYSPLHLIGMLQEDEFRSSNVYYYGDEKAVFTIWRYKNAGATVTTEEEFFNQTVDGVPAILALAVSDGMRKALWKLSWWKNGRAFELYVNDKVDAYGTPEKTPKIIMELADSLL</sequence>
<dbReference type="Proteomes" id="UP000534388">
    <property type="component" value="Unassembled WGS sequence"/>
</dbReference>
<accession>A0A7W2EXE3</accession>
<evidence type="ECO:0000313" key="1">
    <source>
        <dbReference type="EMBL" id="MBA5640325.1"/>
    </source>
</evidence>
<dbReference type="EMBL" id="JACEZT010000033">
    <property type="protein sequence ID" value="MBA5640325.1"/>
    <property type="molecule type" value="Genomic_DNA"/>
</dbReference>
<reference evidence="1 2" key="1">
    <citation type="submission" date="2020-07" db="EMBL/GenBank/DDBJ databases">
        <title>Novel species isolated from subtropical streams in China.</title>
        <authorList>
            <person name="Lu H."/>
        </authorList>
    </citation>
    <scope>NUCLEOTIDE SEQUENCE [LARGE SCALE GENOMIC DNA]</scope>
    <source>
        <strain evidence="1 2">LX20W</strain>
    </source>
</reference>
<evidence type="ECO:0000313" key="2">
    <source>
        <dbReference type="Proteomes" id="UP000534388"/>
    </source>
</evidence>
<dbReference type="RefSeq" id="WP_182167643.1">
    <property type="nucleotide sequence ID" value="NZ_JACEZT010000033.1"/>
</dbReference>
<protein>
    <submittedName>
        <fullName evidence="1">Uncharacterized protein</fullName>
    </submittedName>
</protein>
<proteinExistence type="predicted"/>
<comment type="caution">
    <text evidence="1">The sequence shown here is derived from an EMBL/GenBank/DDBJ whole genome shotgun (WGS) entry which is preliminary data.</text>
</comment>
<gene>
    <name evidence="1" type="ORF">H3H37_25010</name>
</gene>
<name>A0A7W2EXE3_9BURK</name>
<dbReference type="AlphaFoldDB" id="A0A7W2EXE3"/>
<keyword evidence="2" id="KW-1185">Reference proteome</keyword>